<feature type="compositionally biased region" description="Low complexity" evidence="1">
    <location>
        <begin position="463"/>
        <end position="473"/>
    </location>
</feature>
<dbReference type="Pfam" id="PF22749">
    <property type="entry name" value="Arb2"/>
    <property type="match status" value="1"/>
</dbReference>
<dbReference type="GO" id="GO:0031048">
    <property type="term" value="P:regulatory ncRNA-mediated heterochromatin formation"/>
    <property type="evidence" value="ECO:0007669"/>
    <property type="project" value="TreeGrafter"/>
</dbReference>
<feature type="compositionally biased region" description="Acidic residues" evidence="1">
    <location>
        <begin position="624"/>
        <end position="636"/>
    </location>
</feature>
<feature type="domain" description="Arb2" evidence="2">
    <location>
        <begin position="15"/>
        <end position="312"/>
    </location>
</feature>
<dbReference type="PANTHER" id="PTHR21357">
    <property type="entry name" value="FAM172 FAMILY PROTEIN HOMOLOG CG10038"/>
    <property type="match status" value="1"/>
</dbReference>
<dbReference type="AlphaFoldDB" id="A0AAD4I953"/>
<dbReference type="GO" id="GO:0035197">
    <property type="term" value="F:siRNA binding"/>
    <property type="evidence" value="ECO:0007669"/>
    <property type="project" value="TreeGrafter"/>
</dbReference>
<protein>
    <recommendedName>
        <fullName evidence="2">Arb2 domain-containing protein</fullName>
    </recommendedName>
</protein>
<dbReference type="InterPro" id="IPR048263">
    <property type="entry name" value="Arb2"/>
</dbReference>
<dbReference type="GO" id="GO:0005634">
    <property type="term" value="C:nucleus"/>
    <property type="evidence" value="ECO:0007669"/>
    <property type="project" value="TreeGrafter"/>
</dbReference>
<accession>A0AAD4I953</accession>
<dbReference type="PANTHER" id="PTHR21357:SF4">
    <property type="entry name" value="FAM172 FAMILY PROTEIN HOMOLOG CG10038"/>
    <property type="match status" value="1"/>
</dbReference>
<dbReference type="InterPro" id="IPR053858">
    <property type="entry name" value="Arb2_dom"/>
</dbReference>
<proteinExistence type="predicted"/>
<feature type="region of interest" description="Disordered" evidence="1">
    <location>
        <begin position="602"/>
        <end position="636"/>
    </location>
</feature>
<comment type="caution">
    <text evidence="3">The sequence shown here is derived from an EMBL/GenBank/DDBJ whole genome shotgun (WGS) entry which is preliminary data.</text>
</comment>
<keyword evidence="4" id="KW-1185">Reference proteome</keyword>
<dbReference type="Proteomes" id="UP001199106">
    <property type="component" value="Unassembled WGS sequence"/>
</dbReference>
<name>A0AAD4I953_9PLEO</name>
<feature type="region of interest" description="Disordered" evidence="1">
    <location>
        <begin position="377"/>
        <end position="399"/>
    </location>
</feature>
<evidence type="ECO:0000313" key="4">
    <source>
        <dbReference type="Proteomes" id="UP001199106"/>
    </source>
</evidence>
<evidence type="ECO:0000259" key="2">
    <source>
        <dbReference type="Pfam" id="PF22749"/>
    </source>
</evidence>
<gene>
    <name evidence="3" type="ORF">G6011_05760</name>
</gene>
<feature type="region of interest" description="Disordered" evidence="1">
    <location>
        <begin position="453"/>
        <end position="497"/>
    </location>
</feature>
<evidence type="ECO:0000313" key="3">
    <source>
        <dbReference type="EMBL" id="KAG9187889.1"/>
    </source>
</evidence>
<organism evidence="3 4">
    <name type="scientific">Alternaria panax</name>
    <dbReference type="NCBI Taxonomy" id="48097"/>
    <lineage>
        <taxon>Eukaryota</taxon>
        <taxon>Fungi</taxon>
        <taxon>Dikarya</taxon>
        <taxon>Ascomycota</taxon>
        <taxon>Pezizomycotina</taxon>
        <taxon>Dothideomycetes</taxon>
        <taxon>Pleosporomycetidae</taxon>
        <taxon>Pleosporales</taxon>
        <taxon>Pleosporineae</taxon>
        <taxon>Pleosporaceae</taxon>
        <taxon>Alternaria</taxon>
        <taxon>Alternaria sect. Panax</taxon>
    </lineage>
</organism>
<sequence>MFRRIEDTLEPDPSFPADLEKLGFFINSLGDIRMINAPEMPYIYHATNNERVNEVRPCQRKEVEKRLSYLGLNCIHLPAFAMTKPNGPHVPILAPPPEVLKTRKRIIVLVNDTMQDLGILAYRQLQRELGINGGSVVNFAKDIIKRSATDTNAEKDASIFKDGYVLGDTTTTPALIVLNTGQLLYSHKYDQAMTLRSWSAMPRKSVAHDMVRIHEDENRVPGHENAKEHVKTIFDQVICNPDRVAADAEVYVIAIEDGTESVLQLLTEDFDKYGSRMTAMALIHSLIDDSQIKDRQIRAFLHQRTRQWRFSDLTVNPQHCTDLPTSYDQQSDDSPTSTDTAFIMHSTKHISWHERISAGAVSTLTKALHRLAISITPSANGTTSTPPSTTEEETTEWSSGQAVLCPTFAGGENSVGECIFTHPPVQHATLSFFQDVAQDPLNYRNPRTLKPYIEAVPQPSPDNPLSLPSPSNEDNYDGDNGGDDTGINFQALSPPTTPEQAELEEARQRLTELRVAFTACPDNIPSLNKGRAKLEKKIKMMETRVENLETKALGHGGLVAGEGEGKRENWKMQVEGPKVPFAGTMVDSGLLKAAGLMESAEEGLGMSAGAGTVPDRHGGNGNGDGDEDEDEEKTFV</sequence>
<evidence type="ECO:0000256" key="1">
    <source>
        <dbReference type="SAM" id="MobiDB-lite"/>
    </source>
</evidence>
<dbReference type="EMBL" id="JAANER010000007">
    <property type="protein sequence ID" value="KAG9187889.1"/>
    <property type="molecule type" value="Genomic_DNA"/>
</dbReference>
<reference evidence="3" key="1">
    <citation type="submission" date="2021-07" db="EMBL/GenBank/DDBJ databases">
        <title>Genome Resource of American Ginseng Black Spot Pathogen Alternaria panax.</title>
        <authorList>
            <person name="Qiu C."/>
            <person name="Wang W."/>
            <person name="Liu Z."/>
        </authorList>
    </citation>
    <scope>NUCLEOTIDE SEQUENCE</scope>
    <source>
        <strain evidence="3">BNCC115425</strain>
    </source>
</reference>